<protein>
    <submittedName>
        <fullName evidence="11">Uncharacterized protein</fullName>
    </submittedName>
</protein>
<evidence type="ECO:0000256" key="5">
    <source>
        <dbReference type="ARBA" id="ARBA00023163"/>
    </source>
</evidence>
<dbReference type="CDD" id="cd05506">
    <property type="entry name" value="Bromo_plant1"/>
    <property type="match status" value="1"/>
</dbReference>
<keyword evidence="4 7" id="KW-0103">Bromodomain</keyword>
<evidence type="ECO:0000256" key="1">
    <source>
        <dbReference type="ARBA" id="ARBA00004123"/>
    </source>
</evidence>
<evidence type="ECO:0000256" key="2">
    <source>
        <dbReference type="ARBA" id="ARBA00023015"/>
    </source>
</evidence>
<dbReference type="EMBL" id="JAVXUP010000646">
    <property type="protein sequence ID" value="KAK3023592.1"/>
    <property type="molecule type" value="Genomic_DNA"/>
</dbReference>
<keyword evidence="3" id="KW-0175">Coiled coil</keyword>
<dbReference type="PROSITE" id="PS50014">
    <property type="entry name" value="BROMODOMAIN_2"/>
    <property type="match status" value="1"/>
</dbReference>
<feature type="region of interest" description="Disordered" evidence="8">
    <location>
        <begin position="1"/>
        <end position="44"/>
    </location>
</feature>
<evidence type="ECO:0000256" key="3">
    <source>
        <dbReference type="ARBA" id="ARBA00023054"/>
    </source>
</evidence>
<evidence type="ECO:0000256" key="6">
    <source>
        <dbReference type="ARBA" id="ARBA00023242"/>
    </source>
</evidence>
<dbReference type="Gene3D" id="1.20.920.10">
    <property type="entry name" value="Bromodomain-like"/>
    <property type="match status" value="1"/>
</dbReference>
<feature type="domain" description="Bromo" evidence="9">
    <location>
        <begin position="171"/>
        <end position="243"/>
    </location>
</feature>
<dbReference type="InterPro" id="IPR036427">
    <property type="entry name" value="Bromodomain-like_sf"/>
</dbReference>
<evidence type="ECO:0000259" key="10">
    <source>
        <dbReference type="PROSITE" id="PS51525"/>
    </source>
</evidence>
<feature type="region of interest" description="Disordered" evidence="8">
    <location>
        <begin position="533"/>
        <end position="581"/>
    </location>
</feature>
<dbReference type="InterPro" id="IPR052442">
    <property type="entry name" value="Env_Response_Regulator"/>
</dbReference>
<evidence type="ECO:0000313" key="12">
    <source>
        <dbReference type="Proteomes" id="UP001188597"/>
    </source>
</evidence>
<dbReference type="InterPro" id="IPR037377">
    <property type="entry name" value="GTE_bromo"/>
</dbReference>
<feature type="compositionally biased region" description="Basic and acidic residues" evidence="8">
    <location>
        <begin position="538"/>
        <end position="581"/>
    </location>
</feature>
<dbReference type="PANTHER" id="PTHR46136">
    <property type="entry name" value="TRANSCRIPTION FACTOR GTE8"/>
    <property type="match status" value="1"/>
</dbReference>
<keyword evidence="12" id="KW-1185">Reference proteome</keyword>
<organism evidence="11 12">
    <name type="scientific">Escallonia herrerae</name>
    <dbReference type="NCBI Taxonomy" id="1293975"/>
    <lineage>
        <taxon>Eukaryota</taxon>
        <taxon>Viridiplantae</taxon>
        <taxon>Streptophyta</taxon>
        <taxon>Embryophyta</taxon>
        <taxon>Tracheophyta</taxon>
        <taxon>Spermatophyta</taxon>
        <taxon>Magnoliopsida</taxon>
        <taxon>eudicotyledons</taxon>
        <taxon>Gunneridae</taxon>
        <taxon>Pentapetalae</taxon>
        <taxon>asterids</taxon>
        <taxon>campanulids</taxon>
        <taxon>Escalloniales</taxon>
        <taxon>Escalloniaceae</taxon>
        <taxon>Escallonia</taxon>
    </lineage>
</organism>
<dbReference type="PANTHER" id="PTHR46136:SF1">
    <property type="entry name" value="TRANSCRIPTION FACTOR GTE11-RELATED"/>
    <property type="match status" value="1"/>
</dbReference>
<dbReference type="Gene3D" id="1.20.1270.220">
    <property type="match status" value="1"/>
</dbReference>
<dbReference type="SUPFAM" id="SSF47370">
    <property type="entry name" value="Bromodomain"/>
    <property type="match status" value="1"/>
</dbReference>
<dbReference type="InterPro" id="IPR001487">
    <property type="entry name" value="Bromodomain"/>
</dbReference>
<accession>A0AA88W9S1</accession>
<feature type="compositionally biased region" description="Low complexity" evidence="8">
    <location>
        <begin position="19"/>
        <end position="29"/>
    </location>
</feature>
<comment type="caution">
    <text evidence="11">The sequence shown here is derived from an EMBL/GenBank/DDBJ whole genome shotgun (WGS) entry which is preliminary data.</text>
</comment>
<sequence>MEHKERFPEGRYTGFQPNGESEVSGSSGRSDMEITAPECSSAPGRNSISLNQVLHDSYGVPLQVIPSSKLSHSERKGLVRRLRAELGHIRALQKKTGVVSKAEPGFPSSIISSLSKLTRRRGEIDNAASCKGGGWNRGTSGKFESATQTPETITSYAMWIKQCENLLKKLMSHKYGWVFNEPVDVVKLNLPDYLTVIKHPMDLGTIRSKIATRQYSSPLEFIADVRLTFANAMTYNPPGNDVHVMAGTLSKIFEARCENIEKKLRVNNSQPWSDESGLVGERDMVKPNSPIKKRKNDSMQYEMLPKRFKLVMTAEDKQKLRRELEASIEDLPDNIVEFLRKHCSHGKQVEEIEVDIDDLSDDTLLTLRKLLDVHLRENQNLAIAEPCEIELPNESGLSDSSMQLDGDNGLVDDDVDIGGNESPVSNYPPVVIEKDVMVESNKDITTGTFNGTDSGSSYDDELGLETASIPVMMSKASSGPGGDSDEKEAVGSLVDGNQESAPVERQVSPEKLYRVALLKNRFADTILKAQEMTINQRGKGDPKRMRREREELELQRKKEKARLQAEAKAAEAARRQAEAEAAAEARQRREIEREAARQALLKMEKTVEINGSSRFLEDLEMLRTVPPEQLPSSVDETSPDHSEDGLGSFKFGSNNPLEQLGLYMKMDDEEEEGEPPSIPNFVDEVEEGEID</sequence>
<dbReference type="GO" id="GO:0005634">
    <property type="term" value="C:nucleus"/>
    <property type="evidence" value="ECO:0007669"/>
    <property type="project" value="UniProtKB-SubCell"/>
</dbReference>
<dbReference type="PRINTS" id="PR00503">
    <property type="entry name" value="BROMODOMAIN"/>
</dbReference>
<dbReference type="AlphaFoldDB" id="A0AA88W9S1"/>
<evidence type="ECO:0000256" key="4">
    <source>
        <dbReference type="ARBA" id="ARBA00023117"/>
    </source>
</evidence>
<proteinExistence type="predicted"/>
<dbReference type="InterPro" id="IPR027353">
    <property type="entry name" value="NET_dom"/>
</dbReference>
<dbReference type="SMART" id="SM00297">
    <property type="entry name" value="BROMO"/>
    <property type="match status" value="1"/>
</dbReference>
<dbReference type="Pfam" id="PF17035">
    <property type="entry name" value="BET"/>
    <property type="match status" value="1"/>
</dbReference>
<feature type="region of interest" description="Disordered" evidence="8">
    <location>
        <begin position="622"/>
        <end position="654"/>
    </location>
</feature>
<comment type="subcellular location">
    <subcellularLocation>
        <location evidence="1">Nucleus</location>
    </subcellularLocation>
</comment>
<gene>
    <name evidence="11" type="ORF">RJ639_044052</name>
</gene>
<keyword evidence="2" id="KW-0805">Transcription regulation</keyword>
<feature type="region of interest" description="Disordered" evidence="8">
    <location>
        <begin position="667"/>
        <end position="691"/>
    </location>
</feature>
<keyword evidence="6" id="KW-0539">Nucleus</keyword>
<dbReference type="Proteomes" id="UP001188597">
    <property type="component" value="Unassembled WGS sequence"/>
</dbReference>
<dbReference type="Pfam" id="PF00439">
    <property type="entry name" value="Bromodomain"/>
    <property type="match status" value="1"/>
</dbReference>
<reference evidence="11" key="1">
    <citation type="submission" date="2022-12" db="EMBL/GenBank/DDBJ databases">
        <title>Draft genome assemblies for two species of Escallonia (Escalloniales).</title>
        <authorList>
            <person name="Chanderbali A."/>
            <person name="Dervinis C."/>
            <person name="Anghel I."/>
            <person name="Soltis D."/>
            <person name="Soltis P."/>
            <person name="Zapata F."/>
        </authorList>
    </citation>
    <scope>NUCLEOTIDE SEQUENCE</scope>
    <source>
        <strain evidence="11">UCBG64.0493</strain>
        <tissue evidence="11">Leaf</tissue>
    </source>
</reference>
<evidence type="ECO:0000259" key="9">
    <source>
        <dbReference type="PROSITE" id="PS50014"/>
    </source>
</evidence>
<evidence type="ECO:0000256" key="7">
    <source>
        <dbReference type="PROSITE-ProRule" id="PRU00035"/>
    </source>
</evidence>
<name>A0AA88W9S1_9ASTE</name>
<feature type="domain" description="NET" evidence="10">
    <location>
        <begin position="302"/>
        <end position="382"/>
    </location>
</feature>
<evidence type="ECO:0000256" key="8">
    <source>
        <dbReference type="SAM" id="MobiDB-lite"/>
    </source>
</evidence>
<dbReference type="PROSITE" id="PS51525">
    <property type="entry name" value="NET"/>
    <property type="match status" value="1"/>
</dbReference>
<evidence type="ECO:0000313" key="11">
    <source>
        <dbReference type="EMBL" id="KAK3023592.1"/>
    </source>
</evidence>
<dbReference type="InterPro" id="IPR038336">
    <property type="entry name" value="NET_sf"/>
</dbReference>
<keyword evidence="5" id="KW-0804">Transcription</keyword>